<sequence length="184" mass="20294">MAKDYMNYGGMVQDALRGVVRQALTRVATQGLPGNHHLYLSFKTGADGVDIPEHLRDRYPDEMTIILQHQYWGLKVSDTGFEVQLNFNKMPERLVIPYAAMTGFFDPSVQFGLQFQPNQGDAQTVRPAISATPASARTTTEPTPLVTSKPAETETASKGEDKPAEPPAGEKRGEVLTLDAFRKK</sequence>
<dbReference type="Pfam" id="PF04386">
    <property type="entry name" value="SspB"/>
    <property type="match status" value="1"/>
</dbReference>
<dbReference type="RefSeq" id="WP_119778810.1">
    <property type="nucleotide sequence ID" value="NZ_QYUK01000011.1"/>
</dbReference>
<dbReference type="AlphaFoldDB" id="A0A418WDV1"/>
<protein>
    <recommendedName>
        <fullName evidence="4">Stringent starvation protein B</fullName>
    </recommendedName>
</protein>
<name>A0A418WDV1_9PROT</name>
<accession>A0A418WDV1</accession>
<dbReference type="Gene3D" id="2.30.30.220">
    <property type="entry name" value="SspB-like"/>
    <property type="match status" value="1"/>
</dbReference>
<evidence type="ECO:0000256" key="1">
    <source>
        <dbReference type="SAM" id="MobiDB-lite"/>
    </source>
</evidence>
<gene>
    <name evidence="2" type="ORF">D3874_15075</name>
</gene>
<reference evidence="2 3" key="1">
    <citation type="submission" date="2018-09" db="EMBL/GenBank/DDBJ databases">
        <authorList>
            <person name="Zhu H."/>
        </authorList>
    </citation>
    <scope>NUCLEOTIDE SEQUENCE [LARGE SCALE GENOMIC DNA]</scope>
    <source>
        <strain evidence="2 3">K1W22B-8</strain>
    </source>
</reference>
<evidence type="ECO:0008006" key="4">
    <source>
        <dbReference type="Google" id="ProtNLM"/>
    </source>
</evidence>
<dbReference type="OrthoDB" id="9800412at2"/>
<evidence type="ECO:0000313" key="3">
    <source>
        <dbReference type="Proteomes" id="UP000284605"/>
    </source>
</evidence>
<feature type="region of interest" description="Disordered" evidence="1">
    <location>
        <begin position="130"/>
        <end position="184"/>
    </location>
</feature>
<dbReference type="EMBL" id="QYUK01000011">
    <property type="protein sequence ID" value="RJF88174.1"/>
    <property type="molecule type" value="Genomic_DNA"/>
</dbReference>
<comment type="caution">
    <text evidence="2">The sequence shown here is derived from an EMBL/GenBank/DDBJ whole genome shotgun (WGS) entry which is preliminary data.</text>
</comment>
<dbReference type="SUPFAM" id="SSF101738">
    <property type="entry name" value="SspB-like"/>
    <property type="match status" value="1"/>
</dbReference>
<feature type="compositionally biased region" description="Polar residues" evidence="1">
    <location>
        <begin position="132"/>
        <end position="146"/>
    </location>
</feature>
<dbReference type="InterPro" id="IPR007481">
    <property type="entry name" value="SspB"/>
</dbReference>
<organism evidence="2 3">
    <name type="scientific">Oleomonas cavernae</name>
    <dbReference type="NCBI Taxonomy" id="2320859"/>
    <lineage>
        <taxon>Bacteria</taxon>
        <taxon>Pseudomonadati</taxon>
        <taxon>Pseudomonadota</taxon>
        <taxon>Alphaproteobacteria</taxon>
        <taxon>Acetobacterales</taxon>
        <taxon>Acetobacteraceae</taxon>
        <taxon>Oleomonas</taxon>
    </lineage>
</organism>
<feature type="compositionally biased region" description="Basic and acidic residues" evidence="1">
    <location>
        <begin position="151"/>
        <end position="174"/>
    </location>
</feature>
<dbReference type="Proteomes" id="UP000284605">
    <property type="component" value="Unassembled WGS sequence"/>
</dbReference>
<proteinExistence type="predicted"/>
<evidence type="ECO:0000313" key="2">
    <source>
        <dbReference type="EMBL" id="RJF88174.1"/>
    </source>
</evidence>
<dbReference type="InterPro" id="IPR036760">
    <property type="entry name" value="SspB-like_sf"/>
</dbReference>
<keyword evidence="3" id="KW-1185">Reference proteome</keyword>